<protein>
    <submittedName>
        <fullName evidence="2">Spore coat protein CotJB</fullName>
    </submittedName>
</protein>
<evidence type="ECO:0000313" key="5">
    <source>
        <dbReference type="Proteomes" id="UP000474042"/>
    </source>
</evidence>
<dbReference type="Proteomes" id="UP000474042">
    <property type="component" value="Unassembled WGS sequence"/>
</dbReference>
<dbReference type="EMBL" id="BKBC01000077">
    <property type="protein sequence ID" value="GEQ23109.1"/>
    <property type="molecule type" value="Genomic_DNA"/>
</dbReference>
<proteinExistence type="predicted"/>
<evidence type="ECO:0000313" key="3">
    <source>
        <dbReference type="EMBL" id="NAS16998.1"/>
    </source>
</evidence>
<reference evidence="3 5" key="2">
    <citation type="submission" date="2020-01" db="EMBL/GenBank/DDBJ databases">
        <title>Genome sequence of a 1,3-propanediol producer, Clostridium butyricum S3.</title>
        <authorList>
            <person name="Zhou J."/>
        </authorList>
    </citation>
    <scope>NUCLEOTIDE SEQUENCE [LARGE SCALE GENOMIC DNA]</scope>
    <source>
        <strain evidence="3 5">S3</strain>
    </source>
</reference>
<dbReference type="InterPro" id="IPR024207">
    <property type="entry name" value="CotJB_dom"/>
</dbReference>
<evidence type="ECO:0000313" key="4">
    <source>
        <dbReference type="Proteomes" id="UP000321089"/>
    </source>
</evidence>
<dbReference type="RefSeq" id="WP_024039853.1">
    <property type="nucleotide sequence ID" value="NZ_BKBC01000077.1"/>
</dbReference>
<feature type="domain" description="Protein CotJB" evidence="1">
    <location>
        <begin position="5"/>
        <end position="80"/>
    </location>
</feature>
<dbReference type="EMBL" id="WOFV02000006">
    <property type="protein sequence ID" value="NAS16998.1"/>
    <property type="molecule type" value="Genomic_DNA"/>
</dbReference>
<reference evidence="2 4" key="1">
    <citation type="submission" date="2019-07" db="EMBL/GenBank/DDBJ databases">
        <title>Whole genome shotgun sequence of Clostridium butyricum NBRC 3858.</title>
        <authorList>
            <person name="Hosoyama A."/>
            <person name="Uohara A."/>
            <person name="Ohji S."/>
            <person name="Ichikawa N."/>
        </authorList>
    </citation>
    <scope>NUCLEOTIDE SEQUENCE [LARGE SCALE GENOMIC DNA]</scope>
    <source>
        <strain evidence="2 4">NBRC 3858</strain>
    </source>
</reference>
<keyword evidence="2" id="KW-0167">Capsid protein</keyword>
<sequence length="86" mass="10294">MTKKDILNSIRIYHFCAIDLNLYLDNFPEDKNATEDYCKVSAKLQSLIADYEKNYGPLTNFGHSFFENPKAWVDERWPWENERKED</sequence>
<keyword evidence="2" id="KW-0946">Virion</keyword>
<organism evidence="2 4">
    <name type="scientific">Clostridium butyricum</name>
    <dbReference type="NCBI Taxonomy" id="1492"/>
    <lineage>
        <taxon>Bacteria</taxon>
        <taxon>Bacillati</taxon>
        <taxon>Bacillota</taxon>
        <taxon>Clostridia</taxon>
        <taxon>Eubacteriales</taxon>
        <taxon>Clostridiaceae</taxon>
        <taxon>Clostridium</taxon>
    </lineage>
</organism>
<dbReference type="AlphaFoldDB" id="A0A512TS98"/>
<gene>
    <name evidence="2" type="primary">cotJB1</name>
    <name evidence="2" type="ORF">CBU02nite_36150</name>
    <name evidence="3" type="ORF">GND98_003685</name>
</gene>
<comment type="caution">
    <text evidence="2">The sequence shown here is derived from an EMBL/GenBank/DDBJ whole genome shotgun (WGS) entry which is preliminary data.</text>
</comment>
<evidence type="ECO:0000259" key="1">
    <source>
        <dbReference type="Pfam" id="PF12652"/>
    </source>
</evidence>
<dbReference type="Pfam" id="PF12652">
    <property type="entry name" value="CotJB"/>
    <property type="match status" value="1"/>
</dbReference>
<accession>A0A512TS98</accession>
<name>A0A512TS98_CLOBU</name>
<dbReference type="Proteomes" id="UP000321089">
    <property type="component" value="Unassembled WGS sequence"/>
</dbReference>
<evidence type="ECO:0000313" key="2">
    <source>
        <dbReference type="EMBL" id="GEQ23109.1"/>
    </source>
</evidence>